<evidence type="ECO:0000313" key="7">
    <source>
        <dbReference type="Proteomes" id="UP000887567"/>
    </source>
</evidence>
<accession>A0A913XCB0</accession>
<evidence type="ECO:0000256" key="3">
    <source>
        <dbReference type="SAM" id="MobiDB-lite"/>
    </source>
</evidence>
<dbReference type="AlphaFoldDB" id="A0A913XCB0"/>
<feature type="domain" description="UMOD/GP2/OIT3-like D8C" evidence="5">
    <location>
        <begin position="214"/>
        <end position="299"/>
    </location>
</feature>
<keyword evidence="2" id="KW-1015">Disulfide bond</keyword>
<feature type="signal peptide" evidence="4">
    <location>
        <begin position="1"/>
        <end position="20"/>
    </location>
</feature>
<protein>
    <recommendedName>
        <fullName evidence="5">UMOD/GP2/OIT3-like D8C domain-containing protein</fullName>
    </recommendedName>
</protein>
<name>A0A913XCB0_EXADI</name>
<dbReference type="EnsemblMetazoa" id="XM_021046670.2">
    <property type="protein sequence ID" value="XP_020902329.1"/>
    <property type="gene ID" value="LOC110240854"/>
</dbReference>
<evidence type="ECO:0000259" key="5">
    <source>
        <dbReference type="Pfam" id="PF23283"/>
    </source>
</evidence>
<evidence type="ECO:0000256" key="4">
    <source>
        <dbReference type="SAM" id="SignalP"/>
    </source>
</evidence>
<dbReference type="KEGG" id="epa:110240854"/>
<dbReference type="SMR" id="A0A913XCB0"/>
<keyword evidence="1 4" id="KW-0732">Signal</keyword>
<dbReference type="GeneID" id="110240854"/>
<feature type="region of interest" description="Disordered" evidence="3">
    <location>
        <begin position="26"/>
        <end position="88"/>
    </location>
</feature>
<feature type="chain" id="PRO_5037938624" description="UMOD/GP2/OIT3-like D8C domain-containing protein" evidence="4">
    <location>
        <begin position="21"/>
        <end position="302"/>
    </location>
</feature>
<keyword evidence="7" id="KW-1185">Reference proteome</keyword>
<evidence type="ECO:0000256" key="2">
    <source>
        <dbReference type="ARBA" id="ARBA00023157"/>
    </source>
</evidence>
<dbReference type="OrthoDB" id="5985006at2759"/>
<evidence type="ECO:0000256" key="1">
    <source>
        <dbReference type="ARBA" id="ARBA00022729"/>
    </source>
</evidence>
<reference evidence="6" key="1">
    <citation type="submission" date="2022-11" db="UniProtKB">
        <authorList>
            <consortium name="EnsemblMetazoa"/>
        </authorList>
    </citation>
    <scope>IDENTIFICATION</scope>
</reference>
<dbReference type="Proteomes" id="UP000887567">
    <property type="component" value="Unplaced"/>
</dbReference>
<proteinExistence type="predicted"/>
<sequence length="302" mass="34268">MKLYLIALLVLTALVLPSFAQENGATGDATVQESDLGGGGDGSNGSTTGDEPQESPEDKPEQEVQEEQEQDEEDNEEPQEDVKPEDMPAELRDEAEKVKRGVPQISVRSCRILKKYGYCRNAGIARFCISTCRPCVDRLSRGSCHLLKTKYKQCRHHTGRFYCRKTCGHCGQKPLPLQCKRYKSINDITRRQSNGDKKAPRKCDSKLPVRWYRFVGAQGTNMPTKPTKPWHCGTHASGYVIGSLPKIRGLTVSREVCFSWSGKNCYNARWWKVYIKITNCGHYNVYYLTRPRACHYRYCGNL</sequence>
<evidence type="ECO:0000313" key="6">
    <source>
        <dbReference type="EnsemblMetazoa" id="XP_020902329.1"/>
    </source>
</evidence>
<dbReference type="InterPro" id="IPR057774">
    <property type="entry name" value="D8C_UMOD/GP2/OIT3-like"/>
</dbReference>
<dbReference type="RefSeq" id="XP_020902329.1">
    <property type="nucleotide sequence ID" value="XM_021046670.2"/>
</dbReference>
<dbReference type="Pfam" id="PF23283">
    <property type="entry name" value="D8C_UMOD"/>
    <property type="match status" value="1"/>
</dbReference>
<feature type="compositionally biased region" description="Acidic residues" evidence="3">
    <location>
        <begin position="63"/>
        <end position="79"/>
    </location>
</feature>
<organism evidence="6 7">
    <name type="scientific">Exaiptasia diaphana</name>
    <name type="common">Tropical sea anemone</name>
    <name type="synonym">Aiptasia pulchella</name>
    <dbReference type="NCBI Taxonomy" id="2652724"/>
    <lineage>
        <taxon>Eukaryota</taxon>
        <taxon>Metazoa</taxon>
        <taxon>Cnidaria</taxon>
        <taxon>Anthozoa</taxon>
        <taxon>Hexacorallia</taxon>
        <taxon>Actiniaria</taxon>
        <taxon>Aiptasiidae</taxon>
        <taxon>Exaiptasia</taxon>
    </lineage>
</organism>